<gene>
    <name evidence="2" type="ORF">FA727_10185</name>
</gene>
<dbReference type="GO" id="GO:0008270">
    <property type="term" value="F:zinc ion binding"/>
    <property type="evidence" value="ECO:0007669"/>
    <property type="project" value="InterPro"/>
</dbReference>
<proteinExistence type="predicted"/>
<dbReference type="OrthoDB" id="962665at2"/>
<feature type="domain" description="HNH nuclease" evidence="1">
    <location>
        <begin position="183"/>
        <end position="238"/>
    </location>
</feature>
<dbReference type="Pfam" id="PF01844">
    <property type="entry name" value="HNH"/>
    <property type="match status" value="1"/>
</dbReference>
<sequence>MALTKNLLFQKYVIENQTISDIAKETGYPKNRVKSVLRRFGIRKTKMKLGNELYDDREWLYEQYVVLNKGYTVIADELGVSYTVVRDRILFFGWKIRGHKDIDKGSARRGKKHTESALKKIRLSRIKKSRELECLHCSRIFERQNSSILRSSKNFCTAVCFRQYLKTNRIETVDITDSAEYKEWRKKVYIRDGYRCKMPGCNSNSRDIAAHHIYPKKKFPNKKFDLQNGITLCRKCHEDTYGKEEQFIDALVRVIQKMND</sequence>
<organism evidence="2 3">
    <name type="scientific">Robertmurraya kyonggiensis</name>
    <dbReference type="NCBI Taxonomy" id="1037680"/>
    <lineage>
        <taxon>Bacteria</taxon>
        <taxon>Bacillati</taxon>
        <taxon>Bacillota</taxon>
        <taxon>Bacilli</taxon>
        <taxon>Bacillales</taxon>
        <taxon>Bacillaceae</taxon>
        <taxon>Robertmurraya</taxon>
    </lineage>
</organism>
<dbReference type="SMART" id="SM00507">
    <property type="entry name" value="HNHc"/>
    <property type="match status" value="1"/>
</dbReference>
<dbReference type="InterPro" id="IPR002711">
    <property type="entry name" value="HNH"/>
</dbReference>
<protein>
    <submittedName>
        <fullName evidence="2">HNH endonuclease</fullName>
    </submittedName>
</protein>
<dbReference type="CDD" id="cd00085">
    <property type="entry name" value="HNHc"/>
    <property type="match status" value="1"/>
</dbReference>
<name>A0A4U1DEF3_9BACI</name>
<dbReference type="EMBL" id="SWBM01000001">
    <property type="protein sequence ID" value="TKC19877.1"/>
    <property type="molecule type" value="Genomic_DNA"/>
</dbReference>
<dbReference type="Gene3D" id="1.10.30.50">
    <property type="match status" value="1"/>
</dbReference>
<evidence type="ECO:0000259" key="1">
    <source>
        <dbReference type="SMART" id="SM00507"/>
    </source>
</evidence>
<dbReference type="RefSeq" id="WP_136830774.1">
    <property type="nucleotide sequence ID" value="NZ_SWBM01000001.1"/>
</dbReference>
<accession>A0A4U1DEF3</accession>
<keyword evidence="3" id="KW-1185">Reference proteome</keyword>
<dbReference type="GO" id="GO:0003676">
    <property type="term" value="F:nucleic acid binding"/>
    <property type="evidence" value="ECO:0007669"/>
    <property type="project" value="InterPro"/>
</dbReference>
<comment type="caution">
    <text evidence="2">The sequence shown here is derived from an EMBL/GenBank/DDBJ whole genome shotgun (WGS) entry which is preliminary data.</text>
</comment>
<evidence type="ECO:0000313" key="2">
    <source>
        <dbReference type="EMBL" id="TKC19877.1"/>
    </source>
</evidence>
<evidence type="ECO:0000313" key="3">
    <source>
        <dbReference type="Proteomes" id="UP000307756"/>
    </source>
</evidence>
<reference evidence="2 3" key="1">
    <citation type="journal article" date="2011" name="J. Microbiol.">
        <title>Bacillus kyonggiensis sp. nov., isolated from soil of a lettuce field.</title>
        <authorList>
            <person name="Dong K."/>
            <person name="Lee S."/>
        </authorList>
    </citation>
    <scope>NUCLEOTIDE SEQUENCE [LARGE SCALE GENOMIC DNA]</scope>
    <source>
        <strain evidence="2 3">NB22</strain>
    </source>
</reference>
<dbReference type="InterPro" id="IPR003615">
    <property type="entry name" value="HNH_nuc"/>
</dbReference>
<dbReference type="AlphaFoldDB" id="A0A4U1DEF3"/>
<dbReference type="Proteomes" id="UP000307756">
    <property type="component" value="Unassembled WGS sequence"/>
</dbReference>
<keyword evidence="2" id="KW-0255">Endonuclease</keyword>
<keyword evidence="2" id="KW-0540">Nuclease</keyword>
<dbReference type="GO" id="GO:0004519">
    <property type="term" value="F:endonuclease activity"/>
    <property type="evidence" value="ECO:0007669"/>
    <property type="project" value="UniProtKB-KW"/>
</dbReference>
<keyword evidence="2" id="KW-0378">Hydrolase</keyword>